<proteinExistence type="predicted"/>
<evidence type="ECO:0000313" key="2">
    <source>
        <dbReference type="EMBL" id="CAD8507472.1"/>
    </source>
</evidence>
<feature type="region of interest" description="Disordered" evidence="1">
    <location>
        <begin position="57"/>
        <end position="76"/>
    </location>
</feature>
<reference evidence="2" key="1">
    <citation type="submission" date="2021-01" db="EMBL/GenBank/DDBJ databases">
        <authorList>
            <person name="Corre E."/>
            <person name="Pelletier E."/>
            <person name="Niang G."/>
            <person name="Scheremetjew M."/>
            <person name="Finn R."/>
            <person name="Kale V."/>
            <person name="Holt S."/>
            <person name="Cochrane G."/>
            <person name="Meng A."/>
            <person name="Brown T."/>
            <person name="Cohen L."/>
        </authorList>
    </citation>
    <scope>NUCLEOTIDE SEQUENCE</scope>
    <source>
        <strain evidence="2">CCMP325</strain>
    </source>
</reference>
<evidence type="ECO:0000256" key="1">
    <source>
        <dbReference type="SAM" id="MobiDB-lite"/>
    </source>
</evidence>
<feature type="compositionally biased region" description="Polar residues" evidence="1">
    <location>
        <begin position="60"/>
        <end position="76"/>
    </location>
</feature>
<dbReference type="EMBL" id="HBEO01034232">
    <property type="protein sequence ID" value="CAD8507472.1"/>
    <property type="molecule type" value="Transcribed_RNA"/>
</dbReference>
<gene>
    <name evidence="2" type="ORF">HPHI1048_LOCUS23145</name>
</gene>
<name>A0A7S0I0M7_9CRYP</name>
<organism evidence="2">
    <name type="scientific">Hanusia phi</name>
    <dbReference type="NCBI Taxonomy" id="3032"/>
    <lineage>
        <taxon>Eukaryota</taxon>
        <taxon>Cryptophyceae</taxon>
        <taxon>Pyrenomonadales</taxon>
        <taxon>Geminigeraceae</taxon>
        <taxon>Hanusia</taxon>
    </lineage>
</organism>
<accession>A0A7S0I0M7</accession>
<protein>
    <submittedName>
        <fullName evidence="2">Uncharacterized protein</fullName>
    </submittedName>
</protein>
<dbReference type="AlphaFoldDB" id="A0A7S0I0M7"/>
<sequence length="158" mass="17676">MLDSNKISYELSEKEIMSSTSKKKSARSFSSADLYFFEELSSSIGQSQAKQWLRRCHGESSVNSSRSTSPIKQRTQLTCSKTVSVEMPQTRRSSDDSFNAGCGTVRSCEDSVQQGNARDGRKQNMDLALKFQLARRNSEKSEQAGLLYTDAAHLLDDR</sequence>